<keyword evidence="3" id="KW-1185">Reference proteome</keyword>
<dbReference type="CDD" id="cd02440">
    <property type="entry name" value="AdoMet_MTases"/>
    <property type="match status" value="1"/>
</dbReference>
<keyword evidence="2" id="KW-0808">Transferase</keyword>
<evidence type="ECO:0000259" key="1">
    <source>
        <dbReference type="Pfam" id="PF13649"/>
    </source>
</evidence>
<dbReference type="InterPro" id="IPR041698">
    <property type="entry name" value="Methyltransf_25"/>
</dbReference>
<dbReference type="PATRIC" id="fig|92706.3.peg.2144"/>
<evidence type="ECO:0000313" key="3">
    <source>
        <dbReference type="Proteomes" id="UP000034037"/>
    </source>
</evidence>
<gene>
    <name evidence="2" type="ORF">YH66_10220</name>
</gene>
<feature type="domain" description="Methyltransferase" evidence="1">
    <location>
        <begin position="53"/>
        <end position="146"/>
    </location>
</feature>
<dbReference type="RefSeq" id="WP_003861995.1">
    <property type="nucleotide sequence ID" value="NZ_CP011309.1"/>
</dbReference>
<keyword evidence="2" id="KW-0489">Methyltransferase</keyword>
<dbReference type="AlphaFoldDB" id="A0A0F6SRG1"/>
<dbReference type="GO" id="GO:0008168">
    <property type="term" value="F:methyltransferase activity"/>
    <property type="evidence" value="ECO:0007669"/>
    <property type="project" value="UniProtKB-KW"/>
</dbReference>
<dbReference type="SUPFAM" id="SSF53335">
    <property type="entry name" value="S-adenosyl-L-methionine-dependent methyltransferases"/>
    <property type="match status" value="1"/>
</dbReference>
<dbReference type="InterPro" id="IPR029063">
    <property type="entry name" value="SAM-dependent_MTases_sf"/>
</dbReference>
<organism evidence="2 3">
    <name type="scientific">[Brevibacterium] flavum</name>
    <dbReference type="NCBI Taxonomy" id="92706"/>
    <lineage>
        <taxon>Bacteria</taxon>
        <taxon>Bacillati</taxon>
        <taxon>Actinomycetota</taxon>
        <taxon>Actinomycetes</taxon>
        <taxon>Mycobacteriales</taxon>
        <taxon>Corynebacteriaceae</taxon>
        <taxon>Corynebacterium</taxon>
    </lineage>
</organism>
<dbReference type="EMBL" id="CP011309">
    <property type="protein sequence ID" value="AKF27899.1"/>
    <property type="molecule type" value="Genomic_DNA"/>
</dbReference>
<protein>
    <submittedName>
        <fullName evidence="2">SAM-dependent methyltransferase</fullName>
    </submittedName>
</protein>
<dbReference type="GO" id="GO:0032259">
    <property type="term" value="P:methylation"/>
    <property type="evidence" value="ECO:0007669"/>
    <property type="project" value="UniProtKB-KW"/>
</dbReference>
<dbReference type="Proteomes" id="UP000034037">
    <property type="component" value="Chromosome"/>
</dbReference>
<sequence length="267" mass="28902">MTTKPIIPELTHSAERAGGHWILARLGKKVLRPGGRETTQFLLENLSLTGATVVEFAPGLGVTARDILGKGPARYIGVDSDADACANVRAILPAGPHEVRNTNATDTGLESDSVDVVIGEAMLTMQTDKHKLELIREAARILKPGGLYGIHELSLVPDNVSTAVKEDIAKALARSIKVNARPITVPEWAALAREAGFDVINIRQADMALLSLKRNLKDEGPKGVFTIVRNVISQPDLRKRVLGMRKTFTEHKDHLGAVGIILQKRAQ</sequence>
<evidence type="ECO:0000313" key="2">
    <source>
        <dbReference type="EMBL" id="AKF27899.1"/>
    </source>
</evidence>
<dbReference type="Gene3D" id="3.40.50.150">
    <property type="entry name" value="Vaccinia Virus protein VP39"/>
    <property type="match status" value="1"/>
</dbReference>
<name>A0A0F6SRG1_9CORY</name>
<proteinExistence type="predicted"/>
<reference evidence="2 3" key="1">
    <citation type="submission" date="2015-04" db="EMBL/GenBank/DDBJ databases">
        <title>Complete Genome Sequence of Brevibacterium flavum ATCC 15168.</title>
        <authorList>
            <person name="Ahn J."/>
            <person name="Park G."/>
            <person name="Jeon W."/>
            <person name="Jang Y."/>
            <person name="Jang M."/>
            <person name="Lee H."/>
            <person name="Lee H."/>
        </authorList>
    </citation>
    <scope>NUCLEOTIDE SEQUENCE [LARGE SCALE GENOMIC DNA]</scope>
    <source>
        <strain evidence="2 3">ATCC 15168</strain>
    </source>
</reference>
<accession>A0A0F6SRG1</accession>
<dbReference type="Pfam" id="PF13649">
    <property type="entry name" value="Methyltransf_25"/>
    <property type="match status" value="1"/>
</dbReference>
<dbReference type="HOGENOM" id="CLU_039068_4_0_11"/>